<feature type="compositionally biased region" description="Low complexity" evidence="1">
    <location>
        <begin position="45"/>
        <end position="58"/>
    </location>
</feature>
<feature type="region of interest" description="Disordered" evidence="1">
    <location>
        <begin position="40"/>
        <end position="177"/>
    </location>
</feature>
<proteinExistence type="predicted"/>
<protein>
    <submittedName>
        <fullName evidence="2">Uncharacterized protein</fullName>
    </submittedName>
</protein>
<name>A0A5C6PBQ9_9TELE</name>
<feature type="compositionally biased region" description="Basic and acidic residues" evidence="1">
    <location>
        <begin position="82"/>
        <end position="91"/>
    </location>
</feature>
<feature type="compositionally biased region" description="Basic and acidic residues" evidence="1">
    <location>
        <begin position="159"/>
        <end position="177"/>
    </location>
</feature>
<keyword evidence="3" id="KW-1185">Reference proteome</keyword>
<evidence type="ECO:0000256" key="1">
    <source>
        <dbReference type="SAM" id="MobiDB-lite"/>
    </source>
</evidence>
<dbReference type="Proteomes" id="UP000324091">
    <property type="component" value="Chromosome 12"/>
</dbReference>
<accession>A0A5C6PBQ9</accession>
<dbReference type="EMBL" id="RHFK02000004">
    <property type="protein sequence ID" value="TWW77234.1"/>
    <property type="molecule type" value="Genomic_DNA"/>
</dbReference>
<reference evidence="2 3" key="1">
    <citation type="submission" date="2019-04" db="EMBL/GenBank/DDBJ databases">
        <title>Chromosome genome assembly for Takifugu flavidus.</title>
        <authorList>
            <person name="Xiao S."/>
        </authorList>
    </citation>
    <scope>NUCLEOTIDE SEQUENCE [LARGE SCALE GENOMIC DNA]</scope>
    <source>
        <strain evidence="2">HTHZ2018</strain>
        <tissue evidence="2">Muscle</tissue>
    </source>
</reference>
<sequence>MTRRKEVLENGDKQLGMPSQDFCWKISKKAQANIFVYASSRQGDQQSESEVQSPESFSLQRQKEEKTFQQQFVLQFIPQEEEPQHREREGEEPSQAQVTQSRKESLCQPSSRFAEGNAAETLLGGTELFKPSADTELSQGHPGTSEFREGWRRGTKGPEMGRKGRRGGNERGKTELG</sequence>
<evidence type="ECO:0000313" key="3">
    <source>
        <dbReference type="Proteomes" id="UP000324091"/>
    </source>
</evidence>
<comment type="caution">
    <text evidence="2">The sequence shown here is derived from an EMBL/GenBank/DDBJ whole genome shotgun (WGS) entry which is preliminary data.</text>
</comment>
<evidence type="ECO:0000313" key="2">
    <source>
        <dbReference type="EMBL" id="TWW77234.1"/>
    </source>
</evidence>
<dbReference type="AlphaFoldDB" id="A0A5C6PBQ9"/>
<gene>
    <name evidence="2" type="ORF">D4764_12G0006240</name>
</gene>
<organism evidence="2 3">
    <name type="scientific">Takifugu flavidus</name>
    <name type="common">sansaifugu</name>
    <dbReference type="NCBI Taxonomy" id="433684"/>
    <lineage>
        <taxon>Eukaryota</taxon>
        <taxon>Metazoa</taxon>
        <taxon>Chordata</taxon>
        <taxon>Craniata</taxon>
        <taxon>Vertebrata</taxon>
        <taxon>Euteleostomi</taxon>
        <taxon>Actinopterygii</taxon>
        <taxon>Neopterygii</taxon>
        <taxon>Teleostei</taxon>
        <taxon>Neoteleostei</taxon>
        <taxon>Acanthomorphata</taxon>
        <taxon>Eupercaria</taxon>
        <taxon>Tetraodontiformes</taxon>
        <taxon>Tetradontoidea</taxon>
        <taxon>Tetraodontidae</taxon>
        <taxon>Takifugu</taxon>
    </lineage>
</organism>